<evidence type="ECO:0000259" key="10">
    <source>
        <dbReference type="PROSITE" id="PS51371"/>
    </source>
</evidence>
<evidence type="ECO:0000256" key="8">
    <source>
        <dbReference type="PROSITE-ProRule" id="PRU00703"/>
    </source>
</evidence>
<evidence type="ECO:0000256" key="5">
    <source>
        <dbReference type="ARBA" id="ARBA00022842"/>
    </source>
</evidence>
<dbReference type="Gene3D" id="1.25.60.10">
    <property type="entry name" value="MgtE N-terminal domain-like"/>
    <property type="match status" value="1"/>
</dbReference>
<dbReference type="NCBIfam" id="TIGR00400">
    <property type="entry name" value="mgtE"/>
    <property type="match status" value="1"/>
</dbReference>
<gene>
    <name evidence="11" type="ORF">HNQ97_004352</name>
</gene>
<keyword evidence="8" id="KW-0129">CBS domain</keyword>
<evidence type="ECO:0000256" key="3">
    <source>
        <dbReference type="ARBA" id="ARBA00022448"/>
    </source>
</evidence>
<protein>
    <recommendedName>
        <fullName evidence="9">Magnesium transporter MgtE</fullName>
    </recommendedName>
</protein>
<dbReference type="PANTHER" id="PTHR43773:SF1">
    <property type="entry name" value="MAGNESIUM TRANSPORTER MGTE"/>
    <property type="match status" value="1"/>
</dbReference>
<dbReference type="InterPro" id="IPR006667">
    <property type="entry name" value="SLC41_membr_dom"/>
</dbReference>
<evidence type="ECO:0000256" key="2">
    <source>
        <dbReference type="ARBA" id="ARBA00009749"/>
    </source>
</evidence>
<dbReference type="Pfam" id="PF00571">
    <property type="entry name" value="CBS"/>
    <property type="match status" value="1"/>
</dbReference>
<keyword evidence="9" id="KW-0479">Metal-binding</keyword>
<dbReference type="SUPFAM" id="SSF158791">
    <property type="entry name" value="MgtE N-terminal domain-like"/>
    <property type="match status" value="1"/>
</dbReference>
<proteinExistence type="inferred from homology"/>
<feature type="transmembrane region" description="Helical" evidence="9">
    <location>
        <begin position="400"/>
        <end position="422"/>
    </location>
</feature>
<reference evidence="11 12" key="1">
    <citation type="submission" date="2020-08" db="EMBL/GenBank/DDBJ databases">
        <title>Genomic Encyclopedia of Type Strains, Phase IV (KMG-IV): sequencing the most valuable type-strain genomes for metagenomic binning, comparative biology and taxonomic classification.</title>
        <authorList>
            <person name="Goeker M."/>
        </authorList>
    </citation>
    <scope>NUCLEOTIDE SEQUENCE [LARGE SCALE GENOMIC DNA]</scope>
    <source>
        <strain evidence="11 12">DSM 17455</strain>
    </source>
</reference>
<evidence type="ECO:0000256" key="4">
    <source>
        <dbReference type="ARBA" id="ARBA00022692"/>
    </source>
</evidence>
<comment type="subcellular location">
    <subcellularLocation>
        <location evidence="9">Cell membrane</location>
        <topology evidence="9">Multi-pass membrane protein</topology>
    </subcellularLocation>
    <subcellularLocation>
        <location evidence="1">Membrane</location>
        <topology evidence="1">Multi-pass membrane protein</topology>
    </subcellularLocation>
</comment>
<dbReference type="EMBL" id="JACJHZ010000022">
    <property type="protein sequence ID" value="MBA9022338.1"/>
    <property type="molecule type" value="Genomic_DNA"/>
</dbReference>
<comment type="subunit">
    <text evidence="9">Homodimer.</text>
</comment>
<keyword evidence="5 9" id="KW-0460">Magnesium</keyword>
<dbReference type="InterPro" id="IPR006668">
    <property type="entry name" value="Mg_transptr_MgtE_intracell_dom"/>
</dbReference>
<sequence>MSYTTIIEELHDDAVIRDNAAIASRLAEETAPDVVEVLNTCDIGQTAQLLELMPVERAVEVLDQPAFDHAAELLSILPGHTAARLLAGMSADRAADALRAFDPGVRAELLTGLDGETRAALERLLAYPEGCVGAMMTTEFVSVPSNWTVAEVLRHVRAVESTRETVYSVFVVDPLRQTLVHAMPLRRVISADPRASILSAVPKRRLIKTSALAPREEAVRLIAKYDLLAVPVVDSRNHLIGIVTVDDVIDTMVKRDTEQVHRMGGMEALDEHYMDIGFLRMIRKRAGWLSVLFLSEMLTASAMQSFEGELEKAIVLTLFIPLIMSSGGNSGSQASSLLIRALALHEVRLGDWWKVALRELPAGLTLGSILGVIGMVRIVTWQMLGFYDYGPHWQLVSLTIGATLVGIVTFGSMTGSMLPFVLKRLGFDPATASAPFVATLVDVTGLVIYFSIALVILHGTLL</sequence>
<organism evidence="11 12">
    <name type="scientific">Aminobacter ciceronei</name>
    <dbReference type="NCBI Taxonomy" id="150723"/>
    <lineage>
        <taxon>Bacteria</taxon>
        <taxon>Pseudomonadati</taxon>
        <taxon>Pseudomonadota</taxon>
        <taxon>Alphaproteobacteria</taxon>
        <taxon>Hyphomicrobiales</taxon>
        <taxon>Phyllobacteriaceae</taxon>
        <taxon>Aminobacter</taxon>
    </lineage>
</organism>
<dbReference type="SMART" id="SM00116">
    <property type="entry name" value="CBS"/>
    <property type="match status" value="1"/>
</dbReference>
<dbReference type="PROSITE" id="PS51371">
    <property type="entry name" value="CBS"/>
    <property type="match status" value="1"/>
</dbReference>
<evidence type="ECO:0000313" key="12">
    <source>
        <dbReference type="Proteomes" id="UP000587524"/>
    </source>
</evidence>
<keyword evidence="7 9" id="KW-0472">Membrane</keyword>
<comment type="caution">
    <text evidence="11">The sequence shown here is derived from an EMBL/GenBank/DDBJ whole genome shotgun (WGS) entry which is preliminary data.</text>
</comment>
<accession>A0ABR6CBD7</accession>
<dbReference type="Pfam" id="PF03448">
    <property type="entry name" value="MgtE_N"/>
    <property type="match status" value="1"/>
</dbReference>
<dbReference type="InterPro" id="IPR046342">
    <property type="entry name" value="CBS_dom_sf"/>
</dbReference>
<keyword evidence="4 9" id="KW-0812">Transmembrane</keyword>
<dbReference type="Gene3D" id="3.10.580.10">
    <property type="entry name" value="CBS-domain"/>
    <property type="match status" value="1"/>
</dbReference>
<feature type="domain" description="CBS" evidence="10">
    <location>
        <begin position="202"/>
        <end position="258"/>
    </location>
</feature>
<dbReference type="Gene3D" id="1.10.357.20">
    <property type="entry name" value="SLC41 divalent cation transporters, integral membrane domain"/>
    <property type="match status" value="1"/>
</dbReference>
<comment type="similarity">
    <text evidence="2 9">Belongs to the SLC41A transporter family.</text>
</comment>
<evidence type="ECO:0000256" key="6">
    <source>
        <dbReference type="ARBA" id="ARBA00022989"/>
    </source>
</evidence>
<evidence type="ECO:0000313" key="11">
    <source>
        <dbReference type="EMBL" id="MBA9022338.1"/>
    </source>
</evidence>
<dbReference type="InterPro" id="IPR000644">
    <property type="entry name" value="CBS_dom"/>
</dbReference>
<dbReference type="InterPro" id="IPR006669">
    <property type="entry name" value="MgtE_transporter"/>
</dbReference>
<dbReference type="SUPFAM" id="SSF54631">
    <property type="entry name" value="CBS-domain pair"/>
    <property type="match status" value="1"/>
</dbReference>
<dbReference type="SMART" id="SM00924">
    <property type="entry name" value="MgtE_N"/>
    <property type="match status" value="1"/>
</dbReference>
<dbReference type="Pfam" id="PF01769">
    <property type="entry name" value="MgtE"/>
    <property type="match status" value="1"/>
</dbReference>
<name>A0ABR6CBD7_9HYPH</name>
<dbReference type="Proteomes" id="UP000587524">
    <property type="component" value="Unassembled WGS sequence"/>
</dbReference>
<dbReference type="InterPro" id="IPR036739">
    <property type="entry name" value="SLC41_membr_dom_sf"/>
</dbReference>
<evidence type="ECO:0000256" key="7">
    <source>
        <dbReference type="ARBA" id="ARBA00023136"/>
    </source>
</evidence>
<feature type="transmembrane region" description="Helical" evidence="9">
    <location>
        <begin position="434"/>
        <end position="457"/>
    </location>
</feature>
<dbReference type="SUPFAM" id="SSF161093">
    <property type="entry name" value="MgtE membrane domain-like"/>
    <property type="match status" value="1"/>
</dbReference>
<evidence type="ECO:0000256" key="1">
    <source>
        <dbReference type="ARBA" id="ARBA00004141"/>
    </source>
</evidence>
<evidence type="ECO:0000256" key="9">
    <source>
        <dbReference type="RuleBase" id="RU362011"/>
    </source>
</evidence>
<dbReference type="RefSeq" id="WP_182575192.1">
    <property type="nucleotide sequence ID" value="NZ_JACJHY010000022.1"/>
</dbReference>
<feature type="transmembrane region" description="Helical" evidence="9">
    <location>
        <begin position="360"/>
        <end position="380"/>
    </location>
</feature>
<keyword evidence="9" id="KW-1003">Cell membrane</keyword>
<dbReference type="CDD" id="cd04606">
    <property type="entry name" value="CBS_pair_Mg_transporter"/>
    <property type="match status" value="1"/>
</dbReference>
<dbReference type="InterPro" id="IPR038076">
    <property type="entry name" value="MgtE_N_sf"/>
</dbReference>
<comment type="function">
    <text evidence="9">Acts as a magnesium transporter.</text>
</comment>
<keyword evidence="6 9" id="KW-1133">Transmembrane helix</keyword>
<keyword evidence="3 9" id="KW-0813">Transport</keyword>
<dbReference type="PANTHER" id="PTHR43773">
    <property type="entry name" value="MAGNESIUM TRANSPORTER MGTE"/>
    <property type="match status" value="1"/>
</dbReference>
<keyword evidence="12" id="KW-1185">Reference proteome</keyword>
<comment type="caution">
    <text evidence="9">Lacks conserved residue(s) required for the propagation of feature annotation.</text>
</comment>